<dbReference type="InterPro" id="IPR018392">
    <property type="entry name" value="LysM"/>
</dbReference>
<organism evidence="4 5">
    <name type="scientific">Branchiibius hedensis</name>
    <dbReference type="NCBI Taxonomy" id="672460"/>
    <lineage>
        <taxon>Bacteria</taxon>
        <taxon>Bacillati</taxon>
        <taxon>Actinomycetota</taxon>
        <taxon>Actinomycetes</taxon>
        <taxon>Micrococcales</taxon>
        <taxon>Dermacoccaceae</taxon>
        <taxon>Branchiibius</taxon>
    </lineage>
</organism>
<dbReference type="OrthoDB" id="8444614at2"/>
<dbReference type="InterPro" id="IPR052196">
    <property type="entry name" value="Bact_Kbp"/>
</dbReference>
<dbReference type="Proteomes" id="UP000250028">
    <property type="component" value="Unassembled WGS sequence"/>
</dbReference>
<evidence type="ECO:0000256" key="1">
    <source>
        <dbReference type="SAM" id="MobiDB-lite"/>
    </source>
</evidence>
<feature type="region of interest" description="Disordered" evidence="1">
    <location>
        <begin position="301"/>
        <end position="366"/>
    </location>
</feature>
<feature type="domain" description="LysM" evidence="3">
    <location>
        <begin position="236"/>
        <end position="292"/>
    </location>
</feature>
<keyword evidence="5" id="KW-1185">Reference proteome</keyword>
<feature type="transmembrane region" description="Helical" evidence="2">
    <location>
        <begin position="12"/>
        <end position="33"/>
    </location>
</feature>
<keyword evidence="2" id="KW-0812">Transmembrane</keyword>
<feature type="region of interest" description="Disordered" evidence="1">
    <location>
        <begin position="144"/>
        <end position="172"/>
    </location>
</feature>
<dbReference type="PANTHER" id="PTHR34700">
    <property type="entry name" value="POTASSIUM BINDING PROTEIN KBP"/>
    <property type="match status" value="1"/>
</dbReference>
<evidence type="ECO:0000259" key="3">
    <source>
        <dbReference type="PROSITE" id="PS51782"/>
    </source>
</evidence>
<dbReference type="InterPro" id="IPR011990">
    <property type="entry name" value="TPR-like_helical_dom_sf"/>
</dbReference>
<dbReference type="AlphaFoldDB" id="A0A2Y9BMM0"/>
<dbReference type="EMBL" id="UESZ01000002">
    <property type="protein sequence ID" value="SSA58948.1"/>
    <property type="molecule type" value="Genomic_DNA"/>
</dbReference>
<dbReference type="Gene3D" id="3.10.350.10">
    <property type="entry name" value="LysM domain"/>
    <property type="match status" value="2"/>
</dbReference>
<dbReference type="SUPFAM" id="SSF48452">
    <property type="entry name" value="TPR-like"/>
    <property type="match status" value="1"/>
</dbReference>
<dbReference type="RefSeq" id="WP_109689220.1">
    <property type="nucleotide sequence ID" value="NZ_QGDN01000002.1"/>
</dbReference>
<evidence type="ECO:0000256" key="2">
    <source>
        <dbReference type="SAM" id="Phobius"/>
    </source>
</evidence>
<evidence type="ECO:0000313" key="5">
    <source>
        <dbReference type="Proteomes" id="UP000250028"/>
    </source>
</evidence>
<dbReference type="SUPFAM" id="SSF54106">
    <property type="entry name" value="LysM domain"/>
    <property type="match status" value="1"/>
</dbReference>
<keyword evidence="2" id="KW-0472">Membrane</keyword>
<dbReference type="CDD" id="cd00118">
    <property type="entry name" value="LysM"/>
    <property type="match status" value="2"/>
</dbReference>
<dbReference type="Pfam" id="PF01476">
    <property type="entry name" value="LysM"/>
    <property type="match status" value="2"/>
</dbReference>
<sequence length="1071" mass="112491">MRGIRARLAGLFASLLILGIVVGLPLVLLAVGANPTHLSMPSIDGIRTALTNPDDGTLALSAIKVIAWAAWAFLTLSIVLEISARVRGVRAPRLPGMRMPQSAAKGLVGTAILLFAASPIVAQTASAATLPTAQVSTVSATAQPGTSTLAAPAPSSKASPARASAPTTKHTVQPGETLWSIARDHLGAGERYTEIAALNHDLLGGRPGFLKTGWVLNVPAPPAPISSTTSPAPAEHTVTVQAGQTLSGIAQKELGNPNRFSEIADASKNITQPGGLHLTNPNRINAGWTLVIPAAKPVNHAAAKPPTAKPTPSAATPSTVPAPVKPTQHTPAPEPSTAPSAPVPSKTAVRPNVESTAEAEQQHSSTAPWMLTGLTGAGAVLAGSALLALRRRRQAQFRARRPGRTIAVPETAIVPVEKTITAIGSTSAPTVEQMDTLLRQLAANITNSNLTMPALAAVELGGTQIVLHLSAPCALPDPWDGTADQLHWATQVGPAVGDVDENQPAPYPLLVTIGADDTSDHVWLLNMEELASINLTGDPTYTRDFARYIVAELALNPWSAGTTVDCIGIADEVAPLNPERIRYRDDSSDAAAEAVADAVAMIDRADAQHVDVATGRGTAADEDVWPARLLLVDATADDHAVDQLIGLVEQHPGKTGTAIVVSGDQHSTGGTVLNLSSSGRLTMPRAGLDLVAVGLTGDEAKGCATLLAHSDILDDIEIPVDEDATEGWRAFTNEAGALREKHTKPRADRDDETTQSVLAGDDDEYVTAAATTEEDLEALAPQVPAEVRVSVESADPTLDDDVTAWLSDDCPLPRLTLLGPVRARAKGSAAAVAKRKPYATELLAYLAIRPHGATPAQLADAFNLSDGRARNDIKMVRDWLGTNPRTGNKHLPNARESEAAKARGVGVYVVEDILVDADLFRRLRARGEARGADGITDLLRALQLVDGRPFDQLRPGGWEWLAEGDRLDHHMNAAIVDVAHMVTTACLGSNDLVRARAAAEIATAVAPDSEIAKLDLVAVFEAEGHRAEAKRILQDEVCNRSDDQGAPAELSARTEKIIRNHEWLDPDRAAS</sequence>
<evidence type="ECO:0000313" key="4">
    <source>
        <dbReference type="EMBL" id="SSA58948.1"/>
    </source>
</evidence>
<feature type="compositionally biased region" description="Polar residues" evidence="1">
    <location>
        <begin position="353"/>
        <end position="366"/>
    </location>
</feature>
<feature type="transmembrane region" description="Helical" evidence="2">
    <location>
        <begin position="103"/>
        <end position="122"/>
    </location>
</feature>
<name>A0A2Y9BMM0_9MICO</name>
<feature type="compositionally biased region" description="Low complexity" evidence="1">
    <location>
        <begin position="301"/>
        <end position="348"/>
    </location>
</feature>
<dbReference type="SMART" id="SM00257">
    <property type="entry name" value="LysM"/>
    <property type="match status" value="2"/>
</dbReference>
<gene>
    <name evidence="4" type="ORF">SAMN04489750_3752</name>
</gene>
<reference evidence="5" key="1">
    <citation type="submission" date="2016-10" db="EMBL/GenBank/DDBJ databases">
        <authorList>
            <person name="Varghese N."/>
            <person name="Submissions S."/>
        </authorList>
    </citation>
    <scope>NUCLEOTIDE SEQUENCE [LARGE SCALE GENOMIC DNA]</scope>
    <source>
        <strain evidence="5">DSM 22951</strain>
    </source>
</reference>
<protein>
    <submittedName>
        <fullName evidence="4">LysM domain-containing protein</fullName>
    </submittedName>
</protein>
<proteinExistence type="predicted"/>
<dbReference type="InterPro" id="IPR036779">
    <property type="entry name" value="LysM_dom_sf"/>
</dbReference>
<feature type="compositionally biased region" description="Low complexity" evidence="1">
    <location>
        <begin position="144"/>
        <end position="168"/>
    </location>
</feature>
<feature type="transmembrane region" description="Helical" evidence="2">
    <location>
        <begin position="58"/>
        <end position="82"/>
    </location>
</feature>
<keyword evidence="2" id="KW-1133">Transmembrane helix</keyword>
<feature type="domain" description="LysM" evidence="3">
    <location>
        <begin position="168"/>
        <end position="218"/>
    </location>
</feature>
<dbReference type="PANTHER" id="PTHR34700:SF4">
    <property type="entry name" value="PHAGE-LIKE ELEMENT PBSX PROTEIN XKDP"/>
    <property type="match status" value="1"/>
</dbReference>
<dbReference type="PROSITE" id="PS51782">
    <property type="entry name" value="LYSM"/>
    <property type="match status" value="2"/>
</dbReference>
<accession>A0A2Y9BMM0</accession>